<reference evidence="1" key="2">
    <citation type="submission" date="2015-07" db="EMBL/GenBank/DDBJ databases">
        <title>Plasmids, circular viruses and viroids from rat gut.</title>
        <authorList>
            <person name="Jorgensen T.J."/>
            <person name="Hansen M.A."/>
            <person name="Xu Z."/>
            <person name="Tabak M.A."/>
            <person name="Sorensen S.J."/>
            <person name="Hansen L.H."/>
        </authorList>
    </citation>
    <scope>NUCLEOTIDE SEQUENCE</scope>
    <source>
        <strain evidence="1">RGRH0365</strain>
    </source>
</reference>
<proteinExistence type="predicted"/>
<evidence type="ECO:0000313" key="1">
    <source>
        <dbReference type="EMBL" id="CRY94812.1"/>
    </source>
</evidence>
<name>A0A0H5QFK1_9ZZZZ</name>
<reference evidence="1" key="1">
    <citation type="submission" date="2015-06" db="EMBL/GenBank/DDBJ databases">
        <authorList>
            <person name="Joergensen T."/>
        </authorList>
    </citation>
    <scope>NUCLEOTIDE SEQUENCE</scope>
    <source>
        <strain evidence="1">RGRH0365</strain>
    </source>
</reference>
<organism evidence="1">
    <name type="scientific">uncultured prokaryote</name>
    <dbReference type="NCBI Taxonomy" id="198431"/>
    <lineage>
        <taxon>unclassified sequences</taxon>
        <taxon>environmental samples</taxon>
    </lineage>
</organism>
<dbReference type="EMBL" id="LN853025">
    <property type="protein sequence ID" value="CRY94812.1"/>
    <property type="molecule type" value="Genomic_DNA"/>
</dbReference>
<protein>
    <submittedName>
        <fullName evidence="1">Uncharacterized protein</fullName>
    </submittedName>
</protein>
<accession>A0A0H5QFK1</accession>
<dbReference type="AlphaFoldDB" id="A0A0H5QFK1"/>
<sequence length="76" mass="8637">MQYGDQRSLGQTGWQSLHVSLVWTWEHGWTGRLVGRRSAQSVWLECDPGVLTADALSELVGDELERRGHLMPRADF</sequence>